<sequence>MVPALFVCHGSPTLAIEENDYTRFLQDLGQQINPKAVVIFTAHWESQTLAISYTDQTYETIYDFGGFSDELFRLRYPAKGSTTVASLLEQRFSNFGIKTKRDERRGLDHGSWVVLHRLYPQADVPVVQLSVNPYLPPQEQYKIGQAIKGLGKEDILVIGSGGTVHNLGMIRWGETTPEKWAVEFDDWLIEKVQQKDLDSLFNYEELAPHARLAVPSPEHLVPLFIALGSGSDHEVPKLLYRSYDHGTLSHICFQF</sequence>
<comment type="similarity">
    <text evidence="2">Belongs to the DODA-type extradiol aromatic ring-opening dioxygenase family.</text>
</comment>
<evidence type="ECO:0000256" key="1">
    <source>
        <dbReference type="ARBA" id="ARBA00001947"/>
    </source>
</evidence>
<dbReference type="Gene3D" id="3.40.830.10">
    <property type="entry name" value="LigB-like"/>
    <property type="match status" value="1"/>
</dbReference>
<evidence type="ECO:0000259" key="6">
    <source>
        <dbReference type="Pfam" id="PF02900"/>
    </source>
</evidence>
<dbReference type="AlphaFoldDB" id="F5L6A3"/>
<dbReference type="PANTHER" id="PTHR30096:SF0">
    <property type="entry name" value="4,5-DOPA DIOXYGENASE EXTRADIOL-LIKE PROTEIN"/>
    <property type="match status" value="1"/>
</dbReference>
<dbReference type="GO" id="GO:0008270">
    <property type="term" value="F:zinc ion binding"/>
    <property type="evidence" value="ECO:0007669"/>
    <property type="project" value="InterPro"/>
</dbReference>
<dbReference type="InterPro" id="IPR004183">
    <property type="entry name" value="Xdiol_dOase_suB"/>
</dbReference>
<gene>
    <name evidence="7" type="ORF">CathTA2_1316</name>
    <name evidence="8" type="ORF">HUR95_08595</name>
</gene>
<keyword evidence="10" id="KW-1185">Reference proteome</keyword>
<dbReference type="PANTHER" id="PTHR30096">
    <property type="entry name" value="4,5-DOPA DIOXYGENASE EXTRADIOL-LIKE PROTEIN"/>
    <property type="match status" value="1"/>
</dbReference>
<evidence type="ECO:0000256" key="3">
    <source>
        <dbReference type="ARBA" id="ARBA00022723"/>
    </source>
</evidence>
<evidence type="ECO:0000313" key="10">
    <source>
        <dbReference type="Proteomes" id="UP000825179"/>
    </source>
</evidence>
<dbReference type="Pfam" id="PF02900">
    <property type="entry name" value="LigB"/>
    <property type="match status" value="1"/>
</dbReference>
<evidence type="ECO:0000256" key="5">
    <source>
        <dbReference type="ARBA" id="ARBA00023002"/>
    </source>
</evidence>
<dbReference type="Proteomes" id="UP000825179">
    <property type="component" value="Chromosome"/>
</dbReference>
<organism evidence="7 9">
    <name type="scientific">Caldalkalibacillus thermarum (strain TA2.A1)</name>
    <dbReference type="NCBI Taxonomy" id="986075"/>
    <lineage>
        <taxon>Bacteria</taxon>
        <taxon>Bacillati</taxon>
        <taxon>Bacillota</taxon>
        <taxon>Bacilli</taxon>
        <taxon>Bacillales</taxon>
        <taxon>Bacillaceae</taxon>
        <taxon>Caldalkalibacillus</taxon>
    </lineage>
</organism>
<reference evidence="8 10" key="2">
    <citation type="journal article" date="2020" name="Extremophiles">
        <title>Genomic analysis of Caldalkalibacillus thermarum TA2.A1 reveals aerobic alkaliphilic metabolism and evolutionary hallmarks linking alkaliphilic bacteria and plant life.</title>
        <authorList>
            <person name="de Jong S.I."/>
            <person name="van den Broek M.A."/>
            <person name="Merkel A.Y."/>
            <person name="de la Torre Cortes P."/>
            <person name="Kalamorz F."/>
            <person name="Cook G.M."/>
            <person name="van Loosdrecht M.C.M."/>
            <person name="McMillan D.G.G."/>
        </authorList>
    </citation>
    <scope>NUCLEOTIDE SEQUENCE [LARGE SCALE GENOMIC DNA]</scope>
    <source>
        <strain evidence="8 10">TA2.A1</strain>
    </source>
</reference>
<dbReference type="InterPro" id="IPR014436">
    <property type="entry name" value="Extradiol_dOase_DODA"/>
</dbReference>
<dbReference type="KEGG" id="cthu:HUR95_08595"/>
<dbReference type="OrthoDB" id="9790889at2"/>
<reference evidence="8" key="3">
    <citation type="submission" date="2021-08" db="EMBL/GenBank/DDBJ databases">
        <authorList>
            <person name="de Jong S."/>
            <person name="van den Broek M."/>
            <person name="Merkel A."/>
            <person name="de la Torre Cortes P."/>
            <person name="Kalamorz F."/>
            <person name="Cook G."/>
            <person name="van Loosdrecht M."/>
            <person name="McMillan D."/>
        </authorList>
    </citation>
    <scope>NUCLEOTIDE SEQUENCE</scope>
    <source>
        <strain evidence="8">TA2.A1</strain>
    </source>
</reference>
<keyword evidence="7" id="KW-0223">Dioxygenase</keyword>
<proteinExistence type="inferred from homology"/>
<dbReference type="GO" id="GO:0008198">
    <property type="term" value="F:ferrous iron binding"/>
    <property type="evidence" value="ECO:0007669"/>
    <property type="project" value="InterPro"/>
</dbReference>
<accession>F5L6A3</accession>
<keyword evidence="5" id="KW-0560">Oxidoreductase</keyword>
<keyword evidence="3" id="KW-0479">Metal-binding</keyword>
<dbReference type="SUPFAM" id="SSF53213">
    <property type="entry name" value="LigB-like"/>
    <property type="match status" value="1"/>
</dbReference>
<dbReference type="CDD" id="cd07363">
    <property type="entry name" value="45_DOPA_Dioxygenase"/>
    <property type="match status" value="1"/>
</dbReference>
<keyword evidence="4" id="KW-0862">Zinc</keyword>
<feature type="domain" description="Extradiol ring-cleavage dioxygenase class III enzyme subunit B" evidence="6">
    <location>
        <begin position="21"/>
        <end position="248"/>
    </location>
</feature>
<reference evidence="7 9" key="1">
    <citation type="journal article" date="2011" name="J. Bacteriol.">
        <title>Draft genome sequence of the thermoalkaliphilic Caldalkalibacillus thermarum strain TA2.A1.</title>
        <authorList>
            <person name="Kalamorz F."/>
            <person name="Keis S."/>
            <person name="McMillan D.G."/>
            <person name="Olsson K."/>
            <person name="Stanton J.A."/>
            <person name="Stockwell P."/>
            <person name="Black M.A."/>
            <person name="Klingeman D.M."/>
            <person name="Land M.L."/>
            <person name="Han C.S."/>
            <person name="Martin S.L."/>
            <person name="Becher S.A."/>
            <person name="Peddie C.J."/>
            <person name="Morgan H.W."/>
            <person name="Matthies D."/>
            <person name="Preiss L."/>
            <person name="Meier T."/>
            <person name="Brown S.D."/>
            <person name="Cook G.M."/>
        </authorList>
    </citation>
    <scope>NUCLEOTIDE SEQUENCE [LARGE SCALE GENOMIC DNA]</scope>
    <source>
        <strain evidence="7 9">TA2.A1</strain>
    </source>
</reference>
<dbReference type="GO" id="GO:0016702">
    <property type="term" value="F:oxidoreductase activity, acting on single donors with incorporation of molecular oxygen, incorporation of two atoms of oxygen"/>
    <property type="evidence" value="ECO:0007669"/>
    <property type="project" value="UniProtKB-ARBA"/>
</dbReference>
<comment type="cofactor">
    <cofactor evidence="1">
        <name>Zn(2+)</name>
        <dbReference type="ChEBI" id="CHEBI:29105"/>
    </cofactor>
</comment>
<protein>
    <submittedName>
        <fullName evidence="7 8">Dioxygenase</fullName>
    </submittedName>
</protein>
<dbReference type="eggNOG" id="COG3384">
    <property type="taxonomic scope" value="Bacteria"/>
</dbReference>
<dbReference type="EMBL" id="CP082237">
    <property type="protein sequence ID" value="QZT32481.1"/>
    <property type="molecule type" value="Genomic_DNA"/>
</dbReference>
<dbReference type="RefSeq" id="WP_007504245.1">
    <property type="nucleotide sequence ID" value="NZ_AFCE01000123.1"/>
</dbReference>
<evidence type="ECO:0000256" key="4">
    <source>
        <dbReference type="ARBA" id="ARBA00022833"/>
    </source>
</evidence>
<dbReference type="PIRSF" id="PIRSF006157">
    <property type="entry name" value="Doxgns_DODA"/>
    <property type="match status" value="1"/>
</dbReference>
<evidence type="ECO:0000313" key="9">
    <source>
        <dbReference type="Proteomes" id="UP000010716"/>
    </source>
</evidence>
<evidence type="ECO:0000256" key="2">
    <source>
        <dbReference type="ARBA" id="ARBA00007581"/>
    </source>
</evidence>
<dbReference type="Proteomes" id="UP000010716">
    <property type="component" value="Unassembled WGS sequence"/>
</dbReference>
<evidence type="ECO:0000313" key="7">
    <source>
        <dbReference type="EMBL" id="EGL83103.1"/>
    </source>
</evidence>
<evidence type="ECO:0000313" key="8">
    <source>
        <dbReference type="EMBL" id="QZT32481.1"/>
    </source>
</evidence>
<dbReference type="EMBL" id="AFCE01000123">
    <property type="protein sequence ID" value="EGL83103.1"/>
    <property type="molecule type" value="Genomic_DNA"/>
</dbReference>
<name>F5L6A3_CALTT</name>